<evidence type="ECO:0000313" key="1">
    <source>
        <dbReference type="EMBL" id="RAJ20001.1"/>
    </source>
</evidence>
<reference evidence="1 2" key="1">
    <citation type="submission" date="2018-06" db="EMBL/GenBank/DDBJ databases">
        <title>Genomic Encyclopedia of Archaeal and Bacterial Type Strains, Phase II (KMG-II): from individual species to whole genera.</title>
        <authorList>
            <person name="Goeker M."/>
        </authorList>
    </citation>
    <scope>NUCLEOTIDE SEQUENCE [LARGE SCALE GENOMIC DNA]</scope>
    <source>
        <strain evidence="1 2">DSM 12408</strain>
    </source>
</reference>
<dbReference type="OrthoDB" id="1442472at2"/>
<dbReference type="Gene3D" id="3.10.450.50">
    <property type="match status" value="1"/>
</dbReference>
<sequence length="140" mass="16343">MEHSKIISSFIEEIWNHRNFNRLNDFLHPEFIDYSLPNSLSPDKEGLKNWIVATGESFEHMTFIEDHITEGKKCGLRIKMNLKHIGMWRDMEATGVEVSVEGFRFFEIREDKIVSHWALIDGQKIENNLKKMSSSCKIGS</sequence>
<dbReference type="InterPro" id="IPR032710">
    <property type="entry name" value="NTF2-like_dom_sf"/>
</dbReference>
<dbReference type="Proteomes" id="UP000248987">
    <property type="component" value="Unassembled WGS sequence"/>
</dbReference>
<dbReference type="RefSeq" id="WP_066434906.1">
    <property type="nucleotide sequence ID" value="NZ_LZRN01000023.1"/>
</dbReference>
<dbReference type="STRING" id="49280.A9996_11450"/>
<name>A0A1A7R0W1_9FLAO</name>
<proteinExistence type="predicted"/>
<comment type="caution">
    <text evidence="1">The sequence shown here is derived from an EMBL/GenBank/DDBJ whole genome shotgun (WGS) entry which is preliminary data.</text>
</comment>
<dbReference type="EMBL" id="QLLQ01000016">
    <property type="protein sequence ID" value="RAJ20001.1"/>
    <property type="molecule type" value="Genomic_DNA"/>
</dbReference>
<dbReference type="Pfam" id="PF07366">
    <property type="entry name" value="SnoaL"/>
    <property type="match status" value="1"/>
</dbReference>
<evidence type="ECO:0000313" key="2">
    <source>
        <dbReference type="Proteomes" id="UP000248987"/>
    </source>
</evidence>
<dbReference type="SUPFAM" id="SSF54427">
    <property type="entry name" value="NTF2-like"/>
    <property type="match status" value="1"/>
</dbReference>
<dbReference type="GO" id="GO:0030638">
    <property type="term" value="P:polyketide metabolic process"/>
    <property type="evidence" value="ECO:0007669"/>
    <property type="project" value="InterPro"/>
</dbReference>
<organism evidence="1 2">
    <name type="scientific">Gelidibacter algens</name>
    <dbReference type="NCBI Taxonomy" id="49280"/>
    <lineage>
        <taxon>Bacteria</taxon>
        <taxon>Pseudomonadati</taxon>
        <taxon>Bacteroidota</taxon>
        <taxon>Flavobacteriia</taxon>
        <taxon>Flavobacteriales</taxon>
        <taxon>Flavobacteriaceae</taxon>
        <taxon>Gelidibacter</taxon>
    </lineage>
</organism>
<accession>A0A1A7R0W1</accession>
<gene>
    <name evidence="1" type="ORF">LX77_03215</name>
</gene>
<keyword evidence="2" id="KW-1185">Reference proteome</keyword>
<dbReference type="InterPro" id="IPR009959">
    <property type="entry name" value="Cyclase_SnoaL-like"/>
</dbReference>
<protein>
    <submittedName>
        <fullName evidence="1">Putative ester cyclase</fullName>
    </submittedName>
</protein>
<dbReference type="AlphaFoldDB" id="A0A1A7R0W1"/>